<gene>
    <name evidence="2" type="ORF">ADM90_06420</name>
</gene>
<dbReference type="RefSeq" id="WP_053994189.1">
    <property type="nucleotide sequence ID" value="NZ_CP065643.1"/>
</dbReference>
<dbReference type="InterPro" id="IPR025238">
    <property type="entry name" value="DUF4184"/>
</dbReference>
<feature type="transmembrane region" description="Helical" evidence="1">
    <location>
        <begin position="51"/>
        <end position="69"/>
    </location>
</feature>
<name>A0A0M9DM44_9BACI</name>
<organism evidence="2 3">
    <name type="scientific">Lysinibacillus macroides</name>
    <dbReference type="NCBI Taxonomy" id="33935"/>
    <lineage>
        <taxon>Bacteria</taxon>
        <taxon>Bacillati</taxon>
        <taxon>Bacillota</taxon>
        <taxon>Bacilli</taxon>
        <taxon>Bacillales</taxon>
        <taxon>Bacillaceae</taxon>
        <taxon>Lysinibacillus</taxon>
    </lineage>
</organism>
<evidence type="ECO:0000256" key="1">
    <source>
        <dbReference type="SAM" id="Phobius"/>
    </source>
</evidence>
<dbReference type="Pfam" id="PF13803">
    <property type="entry name" value="DUF4184"/>
    <property type="match status" value="1"/>
</dbReference>
<dbReference type="PATRIC" id="fig|33935.3.peg.713"/>
<accession>A0A0M9DM44</accession>
<dbReference type="EMBL" id="LGCI01000005">
    <property type="protein sequence ID" value="KOY82952.1"/>
    <property type="molecule type" value="Genomic_DNA"/>
</dbReference>
<evidence type="ECO:0000313" key="2">
    <source>
        <dbReference type="EMBL" id="KOY82952.1"/>
    </source>
</evidence>
<dbReference type="OrthoDB" id="8481923at2"/>
<dbReference type="Proteomes" id="UP000037977">
    <property type="component" value="Unassembled WGS sequence"/>
</dbReference>
<keyword evidence="1" id="KW-0812">Transmembrane</keyword>
<comment type="caution">
    <text evidence="2">The sequence shown here is derived from an EMBL/GenBank/DDBJ whole genome shotgun (WGS) entry which is preliminary data.</text>
</comment>
<keyword evidence="1" id="KW-0472">Membrane</keyword>
<feature type="transmembrane region" description="Helical" evidence="1">
    <location>
        <begin position="98"/>
        <end position="118"/>
    </location>
</feature>
<dbReference type="STRING" id="33935.ADM90_06420"/>
<sequence length="247" mass="28320">MPLTFAHPAAVLPFSRKSKYLHFSALVLGSMAPDFEYFVRGRPIAEIGHNLTGFFMFNLPLTILFYMIYRICISQGLMQHLPKCLQDTTYQPVTKSKLVNIIVFSYSALLGMLTHVFWDAFTHQHGFMVTTFPILSQTFQIGIFQIPVYKLLQHGSTLLGIALIIGYVYNRAAHSPKGSLPTIYPKQKFLFWLAVFGLTFSSIYFWYAIDQQPLYSYGVLVVRIVDAFFCSLLTVSLLTTYKRRCFE</sequence>
<dbReference type="AlphaFoldDB" id="A0A0M9DM44"/>
<feature type="transmembrane region" description="Helical" evidence="1">
    <location>
        <begin position="151"/>
        <end position="169"/>
    </location>
</feature>
<keyword evidence="3" id="KW-1185">Reference proteome</keyword>
<keyword evidence="1" id="KW-1133">Transmembrane helix</keyword>
<evidence type="ECO:0000313" key="3">
    <source>
        <dbReference type="Proteomes" id="UP000037977"/>
    </source>
</evidence>
<evidence type="ECO:0008006" key="4">
    <source>
        <dbReference type="Google" id="ProtNLM"/>
    </source>
</evidence>
<proteinExistence type="predicted"/>
<protein>
    <recommendedName>
        <fullName evidence="4">DUF4184 family protein</fullName>
    </recommendedName>
</protein>
<reference evidence="2 3" key="1">
    <citation type="submission" date="2015-07" db="EMBL/GenBank/DDBJ databases">
        <title>Genome sequencing project for genomic taxonomy and phylogenomics of Bacillus-like bacteria.</title>
        <authorList>
            <person name="Liu B."/>
            <person name="Wang J."/>
            <person name="Zhu Y."/>
            <person name="Liu G."/>
            <person name="Chen Q."/>
            <person name="Chen Z."/>
            <person name="Che J."/>
            <person name="Ge C."/>
            <person name="Shi H."/>
            <person name="Pan Z."/>
            <person name="Liu X."/>
        </authorList>
    </citation>
    <scope>NUCLEOTIDE SEQUENCE [LARGE SCALE GENOMIC DNA]</scope>
    <source>
        <strain evidence="2 3">DSM 54</strain>
    </source>
</reference>
<feature type="transmembrane region" description="Helical" evidence="1">
    <location>
        <begin position="189"/>
        <end position="209"/>
    </location>
</feature>
<feature type="transmembrane region" description="Helical" evidence="1">
    <location>
        <begin position="215"/>
        <end position="238"/>
    </location>
</feature>